<evidence type="ECO:0000256" key="8">
    <source>
        <dbReference type="ARBA" id="ARBA00051284"/>
    </source>
</evidence>
<dbReference type="Pfam" id="PF00583">
    <property type="entry name" value="Acetyltransf_1"/>
    <property type="match status" value="1"/>
</dbReference>
<dbReference type="InterPro" id="IPR016181">
    <property type="entry name" value="Acyl_CoA_acyltransferase"/>
</dbReference>
<comment type="catalytic activity">
    <reaction evidence="11">
        <text>serotonin + hexadecanoyl-CoA = N-hexadecanoyl-serotonin + CoA + H(+)</text>
        <dbReference type="Rhea" id="RHEA:51384"/>
        <dbReference type="ChEBI" id="CHEBI:15378"/>
        <dbReference type="ChEBI" id="CHEBI:57287"/>
        <dbReference type="ChEBI" id="CHEBI:57379"/>
        <dbReference type="ChEBI" id="CHEBI:134059"/>
        <dbReference type="ChEBI" id="CHEBI:350546"/>
    </reaction>
    <physiologicalReaction direction="left-to-right" evidence="11">
        <dbReference type="Rhea" id="RHEA:51385"/>
    </physiologicalReaction>
</comment>
<evidence type="ECO:0000313" key="15">
    <source>
        <dbReference type="EnsemblMetazoa" id="RPRC015310-PA"/>
    </source>
</evidence>
<dbReference type="eggNOG" id="ENOG502S2IU">
    <property type="taxonomic scope" value="Eukaryota"/>
</dbReference>
<evidence type="ECO:0000256" key="2">
    <source>
        <dbReference type="ARBA" id="ARBA00023315"/>
    </source>
</evidence>
<sequence>MTAVNSVLSPLAAPLIINDKKHLPVITGKMGDKVYKLVTVTEKDTKDVIAFLRKFFFHDEPLNICVGLLDEPGSTCQELEDYCANSIKEGLSLMAVTPANEIAGVCINGAKRRENEEISAMTDEVNACKNLKFKKILNLLTTVNIQSDIFGKFPNITSLVEVRVLSVDDAYRGKGIAKACINKTKEMAKEQGYDLIKLDCTSHFSALAVASLGGYNCVYKLNYSDYLDEDGKPIFVPEPPHSCVKTYVCGL</sequence>
<comment type="catalytic activity">
    <reaction evidence="12">
        <text>dopamine + hexadecanoyl-CoA = N-hexadecanoyl-dopamine + CoA + H(+)</text>
        <dbReference type="Rhea" id="RHEA:51376"/>
        <dbReference type="ChEBI" id="CHEBI:15378"/>
        <dbReference type="ChEBI" id="CHEBI:57287"/>
        <dbReference type="ChEBI" id="CHEBI:57379"/>
        <dbReference type="ChEBI" id="CHEBI:59905"/>
        <dbReference type="ChEBI" id="CHEBI:134058"/>
    </reaction>
    <physiologicalReaction direction="left-to-right" evidence="12">
        <dbReference type="Rhea" id="RHEA:51377"/>
    </physiologicalReaction>
</comment>
<comment type="catalytic activity">
    <reaction evidence="13">
        <text>serotonin + acetyl-CoA = N-acetylserotonin + CoA + H(+)</text>
        <dbReference type="Rhea" id="RHEA:25217"/>
        <dbReference type="ChEBI" id="CHEBI:15378"/>
        <dbReference type="ChEBI" id="CHEBI:17697"/>
        <dbReference type="ChEBI" id="CHEBI:57287"/>
        <dbReference type="ChEBI" id="CHEBI:57288"/>
        <dbReference type="ChEBI" id="CHEBI:350546"/>
        <dbReference type="EC" id="2.3.1.87"/>
    </reaction>
    <physiologicalReaction direction="left-to-right" evidence="13">
        <dbReference type="Rhea" id="RHEA:25218"/>
    </physiologicalReaction>
</comment>
<comment type="catalytic activity">
    <reaction evidence="9">
        <text>dopamine + acetyl-CoA = N-acetyldopamine + CoA + H(+)</text>
        <dbReference type="Rhea" id="RHEA:51388"/>
        <dbReference type="ChEBI" id="CHEBI:15378"/>
        <dbReference type="ChEBI" id="CHEBI:57287"/>
        <dbReference type="ChEBI" id="CHEBI:57288"/>
        <dbReference type="ChEBI" id="CHEBI:59905"/>
        <dbReference type="ChEBI" id="CHEBI:125678"/>
    </reaction>
    <physiologicalReaction direction="left-to-right" evidence="9">
        <dbReference type="Rhea" id="RHEA:51389"/>
    </physiologicalReaction>
</comment>
<dbReference type="InParanoid" id="T1IG91"/>
<dbReference type="STRING" id="13249.T1IG91"/>
<protein>
    <recommendedName>
        <fullName evidence="5">aralkylamine N-acetyltransferase</fullName>
        <ecNumber evidence="5">2.3.1.87</ecNumber>
    </recommendedName>
</protein>
<evidence type="ECO:0000256" key="7">
    <source>
        <dbReference type="ARBA" id="ARBA00050849"/>
    </source>
</evidence>
<evidence type="ECO:0000313" key="16">
    <source>
        <dbReference type="Proteomes" id="UP000015103"/>
    </source>
</evidence>
<evidence type="ECO:0000256" key="4">
    <source>
        <dbReference type="ARBA" id="ARBA00038182"/>
    </source>
</evidence>
<dbReference type="FunCoup" id="T1IG91">
    <property type="interactions" value="17"/>
</dbReference>
<evidence type="ECO:0000256" key="1">
    <source>
        <dbReference type="ARBA" id="ARBA00022679"/>
    </source>
</evidence>
<comment type="pathway">
    <text evidence="3">Aromatic compound metabolism; melatonin biosynthesis; melatonin from serotonin: step 1/2.</text>
</comment>
<keyword evidence="2" id="KW-0012">Acyltransferase</keyword>
<organism evidence="15 16">
    <name type="scientific">Rhodnius prolixus</name>
    <name type="common">Triatomid bug</name>
    <dbReference type="NCBI Taxonomy" id="13249"/>
    <lineage>
        <taxon>Eukaryota</taxon>
        <taxon>Metazoa</taxon>
        <taxon>Ecdysozoa</taxon>
        <taxon>Arthropoda</taxon>
        <taxon>Hexapoda</taxon>
        <taxon>Insecta</taxon>
        <taxon>Pterygota</taxon>
        <taxon>Neoptera</taxon>
        <taxon>Paraneoptera</taxon>
        <taxon>Hemiptera</taxon>
        <taxon>Heteroptera</taxon>
        <taxon>Panheteroptera</taxon>
        <taxon>Cimicomorpha</taxon>
        <taxon>Reduviidae</taxon>
        <taxon>Triatominae</taxon>
        <taxon>Rhodnius</taxon>
    </lineage>
</organism>
<evidence type="ECO:0000256" key="10">
    <source>
        <dbReference type="ARBA" id="ARBA00051823"/>
    </source>
</evidence>
<feature type="domain" description="N-acetyltransferase" evidence="14">
    <location>
        <begin position="160"/>
        <end position="203"/>
    </location>
</feature>
<dbReference type="Proteomes" id="UP000015103">
    <property type="component" value="Unassembled WGS sequence"/>
</dbReference>
<dbReference type="GeneID" id="141452691"/>
<dbReference type="PANTHER" id="PTHR20905">
    <property type="entry name" value="N-ACETYLTRANSFERASE-RELATED"/>
    <property type="match status" value="1"/>
</dbReference>
<dbReference type="EC" id="2.3.1.87" evidence="5"/>
<dbReference type="Gene3D" id="3.40.630.30">
    <property type="match status" value="1"/>
</dbReference>
<dbReference type="AlphaFoldDB" id="T1IG91"/>
<dbReference type="InterPro" id="IPR000182">
    <property type="entry name" value="GNAT_dom"/>
</dbReference>
<evidence type="ECO:0000256" key="11">
    <source>
        <dbReference type="ARBA" id="ARBA00052178"/>
    </source>
</evidence>
<dbReference type="HOGENOM" id="CLU_085834_0_0_1"/>
<accession>T1IG91</accession>
<dbReference type="PANTHER" id="PTHR20905:SF1">
    <property type="entry name" value="AT07410P-RELATED"/>
    <property type="match status" value="1"/>
</dbReference>
<keyword evidence="1" id="KW-0808">Transferase</keyword>
<dbReference type="SUPFAM" id="SSF55729">
    <property type="entry name" value="Acyl-CoA N-acyltransferases (Nat)"/>
    <property type="match status" value="1"/>
</dbReference>
<evidence type="ECO:0000256" key="5">
    <source>
        <dbReference type="ARBA" id="ARBA00039114"/>
    </source>
</evidence>
<comment type="catalytic activity">
    <reaction evidence="10">
        <text>serotonin + (9Z)-octadecenoyl-CoA = N-(9Z-octadecenoyl)-serotonin + CoA + H(+)</text>
        <dbReference type="Rhea" id="RHEA:51392"/>
        <dbReference type="ChEBI" id="CHEBI:15378"/>
        <dbReference type="ChEBI" id="CHEBI:57287"/>
        <dbReference type="ChEBI" id="CHEBI:57387"/>
        <dbReference type="ChEBI" id="CHEBI:134064"/>
        <dbReference type="ChEBI" id="CHEBI:350546"/>
    </reaction>
    <physiologicalReaction direction="left-to-right" evidence="10">
        <dbReference type="Rhea" id="RHEA:51393"/>
    </physiologicalReaction>
</comment>
<dbReference type="GO" id="GO:0004059">
    <property type="term" value="F:aralkylamine N-acetyltransferase activity"/>
    <property type="evidence" value="ECO:0007669"/>
    <property type="project" value="UniProtKB-EC"/>
</dbReference>
<dbReference type="FunFam" id="3.40.630.30:FF:000046">
    <property type="entry name" value="Dopamine N-acetyltransferase"/>
    <property type="match status" value="1"/>
</dbReference>
<evidence type="ECO:0000256" key="12">
    <source>
        <dbReference type="ARBA" id="ARBA00052335"/>
    </source>
</evidence>
<evidence type="ECO:0000256" key="9">
    <source>
        <dbReference type="ARBA" id="ARBA00051711"/>
    </source>
</evidence>
<dbReference type="CDD" id="cd04301">
    <property type="entry name" value="NAT_SF"/>
    <property type="match status" value="1"/>
</dbReference>
<dbReference type="RefSeq" id="XP_073981172.1">
    <property type="nucleotide sequence ID" value="XM_074125071.1"/>
</dbReference>
<dbReference type="OMA" id="VMEKMDF"/>
<comment type="similarity">
    <text evidence="4">Belongs to the acetyltransferase family. AANAT subfamily.</text>
</comment>
<proteinExistence type="inferred from homology"/>
<evidence type="ECO:0000256" key="3">
    <source>
        <dbReference type="ARBA" id="ARBA00037926"/>
    </source>
</evidence>
<comment type="catalytic activity">
    <reaction evidence="8">
        <text>serotonin + (5Z,8Z,11Z,14Z)-eicosatetraenoyl-CoA = N-[(5Z,8Z,11Z,14Z)-eicosatetraenoyl]-serotonin + CoA + H(+)</text>
        <dbReference type="Rhea" id="RHEA:51396"/>
        <dbReference type="ChEBI" id="CHEBI:15378"/>
        <dbReference type="ChEBI" id="CHEBI:57287"/>
        <dbReference type="ChEBI" id="CHEBI:57368"/>
        <dbReference type="ChEBI" id="CHEBI:132255"/>
        <dbReference type="ChEBI" id="CHEBI:350546"/>
    </reaction>
    <physiologicalReaction direction="left-to-right" evidence="8">
        <dbReference type="Rhea" id="RHEA:51397"/>
    </physiologicalReaction>
</comment>
<dbReference type="EMBL" id="ACPB03006810">
    <property type="status" value="NOT_ANNOTATED_CDS"/>
    <property type="molecule type" value="Genomic_DNA"/>
</dbReference>
<evidence type="ECO:0000256" key="13">
    <source>
        <dbReference type="ARBA" id="ARBA00052491"/>
    </source>
</evidence>
<evidence type="ECO:0000256" key="6">
    <source>
        <dbReference type="ARBA" id="ARBA00050189"/>
    </source>
</evidence>
<dbReference type="EnsemblMetazoa" id="RPRC015310-RA">
    <property type="protein sequence ID" value="RPRC015310-PA"/>
    <property type="gene ID" value="RPRC015310"/>
</dbReference>
<reference evidence="15" key="1">
    <citation type="submission" date="2015-05" db="UniProtKB">
        <authorList>
            <consortium name="EnsemblMetazoa"/>
        </authorList>
    </citation>
    <scope>IDENTIFICATION</scope>
</reference>
<comment type="catalytic activity">
    <reaction evidence="6">
        <text>dopamine + (9Z)-octadecenoyl-CoA = N-(9Z-octadecanoyl)-dopamine + CoA + H(+)</text>
        <dbReference type="Rhea" id="RHEA:51380"/>
        <dbReference type="ChEBI" id="CHEBI:15378"/>
        <dbReference type="ChEBI" id="CHEBI:31883"/>
        <dbReference type="ChEBI" id="CHEBI:57287"/>
        <dbReference type="ChEBI" id="CHEBI:57387"/>
        <dbReference type="ChEBI" id="CHEBI:59905"/>
    </reaction>
    <physiologicalReaction direction="left-to-right" evidence="6">
        <dbReference type="Rhea" id="RHEA:51381"/>
    </physiologicalReaction>
</comment>
<dbReference type="VEuPathDB" id="VectorBase:RPRC015310"/>
<keyword evidence="16" id="KW-1185">Reference proteome</keyword>
<name>T1IG91_RHOPR</name>
<evidence type="ECO:0000259" key="14">
    <source>
        <dbReference type="Pfam" id="PF00583"/>
    </source>
</evidence>
<comment type="catalytic activity">
    <reaction evidence="7">
        <text>serotonin + octadecanoyl-CoA = N-octadecanoyl-serotonin + CoA + H(+)</text>
        <dbReference type="Rhea" id="RHEA:51400"/>
        <dbReference type="ChEBI" id="CHEBI:15378"/>
        <dbReference type="ChEBI" id="CHEBI:57287"/>
        <dbReference type="ChEBI" id="CHEBI:57394"/>
        <dbReference type="ChEBI" id="CHEBI:134065"/>
        <dbReference type="ChEBI" id="CHEBI:350546"/>
    </reaction>
    <physiologicalReaction direction="left-to-right" evidence="7">
        <dbReference type="Rhea" id="RHEA:51401"/>
    </physiologicalReaction>
</comment>